<dbReference type="AlphaFoldDB" id="A0AAW1Q9Q3"/>
<dbReference type="EMBL" id="JALJOU010000133">
    <property type="protein sequence ID" value="KAK9819060.1"/>
    <property type="molecule type" value="Genomic_DNA"/>
</dbReference>
<keyword evidence="2" id="KW-0472">Membrane</keyword>
<feature type="compositionally biased region" description="Gly residues" evidence="1">
    <location>
        <begin position="613"/>
        <end position="624"/>
    </location>
</feature>
<name>A0AAW1Q9Q3_9CHLO</name>
<dbReference type="Proteomes" id="UP001445335">
    <property type="component" value="Unassembled WGS sequence"/>
</dbReference>
<keyword evidence="2" id="KW-0812">Transmembrane</keyword>
<feature type="transmembrane region" description="Helical" evidence="2">
    <location>
        <begin position="349"/>
        <end position="365"/>
    </location>
</feature>
<reference evidence="3 4" key="1">
    <citation type="journal article" date="2024" name="Nat. Commun.">
        <title>Phylogenomics reveals the evolutionary origins of lichenization in chlorophyte algae.</title>
        <authorList>
            <person name="Puginier C."/>
            <person name="Libourel C."/>
            <person name="Otte J."/>
            <person name="Skaloud P."/>
            <person name="Haon M."/>
            <person name="Grisel S."/>
            <person name="Petersen M."/>
            <person name="Berrin J.G."/>
            <person name="Delaux P.M."/>
            <person name="Dal Grande F."/>
            <person name="Keller J."/>
        </authorList>
    </citation>
    <scope>NUCLEOTIDE SEQUENCE [LARGE SCALE GENOMIC DNA]</scope>
    <source>
        <strain evidence="3 4">SAG 245.80</strain>
    </source>
</reference>
<gene>
    <name evidence="3" type="ORF">WJX81_003437</name>
</gene>
<keyword evidence="4" id="KW-1185">Reference proteome</keyword>
<comment type="caution">
    <text evidence="3">The sequence shown here is derived from an EMBL/GenBank/DDBJ whole genome shotgun (WGS) entry which is preliminary data.</text>
</comment>
<feature type="transmembrane region" description="Helical" evidence="2">
    <location>
        <begin position="320"/>
        <end position="343"/>
    </location>
</feature>
<feature type="region of interest" description="Disordered" evidence="1">
    <location>
        <begin position="596"/>
        <end position="624"/>
    </location>
</feature>
<evidence type="ECO:0000313" key="4">
    <source>
        <dbReference type="Proteomes" id="UP001445335"/>
    </source>
</evidence>
<proteinExistence type="predicted"/>
<organism evidence="3 4">
    <name type="scientific">Elliptochloris bilobata</name>
    <dbReference type="NCBI Taxonomy" id="381761"/>
    <lineage>
        <taxon>Eukaryota</taxon>
        <taxon>Viridiplantae</taxon>
        <taxon>Chlorophyta</taxon>
        <taxon>core chlorophytes</taxon>
        <taxon>Trebouxiophyceae</taxon>
        <taxon>Trebouxiophyceae incertae sedis</taxon>
        <taxon>Elliptochloris clade</taxon>
        <taxon>Elliptochloris</taxon>
    </lineage>
</organism>
<evidence type="ECO:0000256" key="1">
    <source>
        <dbReference type="SAM" id="MobiDB-lite"/>
    </source>
</evidence>
<keyword evidence="2" id="KW-1133">Transmembrane helix</keyword>
<protein>
    <submittedName>
        <fullName evidence="3">Uncharacterized protein</fullName>
    </submittedName>
</protein>
<evidence type="ECO:0000256" key="2">
    <source>
        <dbReference type="SAM" id="Phobius"/>
    </source>
</evidence>
<sequence>MPSGFVKLIRRLLFLPRRPKHDWKEEEESKFEATSIVPTRIKLRIVDKKQLEVKVVYRLNNALQKQLYEVDVFLFFDSLLEPVKSDIYNSATMETLAQLNGPGSLLGAINFSLAAATAPIHPTKVDEREGTLVQQMRLQACMFRAAMRKSTGRLLAQLRRTDAGDAALCVTALHLAAEIALLAGHTCAAVEALQQVCAGCCGEDVPEVAAAAWTLVDEYVLSEAARSLLKLLAHADAALAALPPPPLGPALAKARDADSAASGAQSPLPVRACEETARHRGYAESLPRSNEAYTNRITVLKRHARAAIVLHPLVQRPSNALADAVGMVVAGTAMGVALVTTWAAQRSSNLYGVLYCMIIIVGYILKDRMKEWGKRYLQPCAEWFGFRFPDRIVRVEDQRGHAVGRCEEKCTWKDEAAADARVREARFAGRLPGPKALRAAIKPERVLCYSRRTTVAWDALDPRLQGVRGLSDILRLDLDHWCRHMQPPTEPHLRLVEQRGGGFTVDSVECPRVYHLNMVLRVRSRAAAQHSGRLMQLDSARIVANQMGILRLEPTGSGLLSRPPPPRRLASLAQPLASLARISATTRTAFERALDRGHGSGASLPPVAELGGPAPGQAGGAAQGGAGGASLGSIALALMAS</sequence>
<accession>A0AAW1Q9Q3</accession>
<evidence type="ECO:0000313" key="3">
    <source>
        <dbReference type="EMBL" id="KAK9819060.1"/>
    </source>
</evidence>